<organism evidence="2 3">
    <name type="scientific">Sulfoacidibacillus thermotolerans</name>
    <name type="common">Acidibacillus sulfuroxidans</name>
    <dbReference type="NCBI Taxonomy" id="1765684"/>
    <lineage>
        <taxon>Bacteria</taxon>
        <taxon>Bacillati</taxon>
        <taxon>Bacillota</taxon>
        <taxon>Bacilli</taxon>
        <taxon>Bacillales</taxon>
        <taxon>Alicyclobacillaceae</taxon>
        <taxon>Sulfoacidibacillus</taxon>
    </lineage>
</organism>
<name>A0A2U3DC39_SULT2</name>
<feature type="region of interest" description="Disordered" evidence="1">
    <location>
        <begin position="155"/>
        <end position="206"/>
    </location>
</feature>
<dbReference type="AlphaFoldDB" id="A0A2U3DC39"/>
<evidence type="ECO:0000256" key="1">
    <source>
        <dbReference type="SAM" id="MobiDB-lite"/>
    </source>
</evidence>
<protein>
    <submittedName>
        <fullName evidence="2">Uncharacterized protein</fullName>
    </submittedName>
</protein>
<sequence>MRINLLPPPPPALRRRVLLFWIVFAILFIFALESGITYDTTILSIRTLTAEYIAAQSTLRPLSQSVAVAQKLQAKEQFVEQVKTLDATLPLPEEAISELQNDLPASCELGSIADVSGRITAIAYLYTYQEAATFLTALYHNPVFQDVQVSTVTDPYSSNPSALSTAGTTLGMSTSTTNAHHVPQTTGASLSSKNSPVVESPSSLHHTVTATESSLESLLAAFFHSQQVSETRDISSTMTSHPPVEVTLSLQVNEQELRAQMANR</sequence>
<reference evidence="2 3" key="1">
    <citation type="submission" date="2016-11" db="EMBL/GenBank/DDBJ databases">
        <title>Comparative genomics of Acidibacillus ferroxidans species.</title>
        <authorList>
            <person name="Oliveira G."/>
            <person name="Nunes G."/>
            <person name="Oliveira R."/>
            <person name="Araujo F."/>
            <person name="Salim A."/>
            <person name="Scholte L."/>
            <person name="Morais D."/>
            <person name="Nancucheo I."/>
            <person name="Johnson D.B."/>
            <person name="Grail B."/>
            <person name="Bittencourt J."/>
            <person name="Valadares R."/>
        </authorList>
    </citation>
    <scope>NUCLEOTIDE SEQUENCE [LARGE SCALE GENOMIC DNA]</scope>
    <source>
        <strain evidence="2 3">Y002</strain>
    </source>
</reference>
<evidence type="ECO:0000313" key="3">
    <source>
        <dbReference type="Proteomes" id="UP000245380"/>
    </source>
</evidence>
<accession>A0A2U3DC39</accession>
<gene>
    <name evidence="2" type="ORF">BM613_01725</name>
</gene>
<keyword evidence="3" id="KW-1185">Reference proteome</keyword>
<dbReference type="Proteomes" id="UP000245380">
    <property type="component" value="Unassembled WGS sequence"/>
</dbReference>
<proteinExistence type="predicted"/>
<dbReference type="EMBL" id="MPDK01000002">
    <property type="protein sequence ID" value="PWI58836.1"/>
    <property type="molecule type" value="Genomic_DNA"/>
</dbReference>
<dbReference type="RefSeq" id="WP_109429430.1">
    <property type="nucleotide sequence ID" value="NZ_MPDK01000002.1"/>
</dbReference>
<evidence type="ECO:0000313" key="2">
    <source>
        <dbReference type="EMBL" id="PWI58836.1"/>
    </source>
</evidence>
<comment type="caution">
    <text evidence="2">The sequence shown here is derived from an EMBL/GenBank/DDBJ whole genome shotgun (WGS) entry which is preliminary data.</text>
</comment>